<dbReference type="Proteomes" id="UP001057402">
    <property type="component" value="Chromosome 5"/>
</dbReference>
<keyword evidence="2" id="KW-1185">Reference proteome</keyword>
<evidence type="ECO:0000313" key="1">
    <source>
        <dbReference type="EMBL" id="KAI4368416.1"/>
    </source>
</evidence>
<protein>
    <submittedName>
        <fullName evidence="1">Uncharacterized protein</fullName>
    </submittedName>
</protein>
<name>A0ACB9QNF3_9MYRT</name>
<gene>
    <name evidence="1" type="ORF">MLD38_016974</name>
</gene>
<comment type="caution">
    <text evidence="1">The sequence shown here is derived from an EMBL/GenBank/DDBJ whole genome shotgun (WGS) entry which is preliminary data.</text>
</comment>
<dbReference type="EMBL" id="CM042884">
    <property type="protein sequence ID" value="KAI4368416.1"/>
    <property type="molecule type" value="Genomic_DNA"/>
</dbReference>
<evidence type="ECO:0000313" key="2">
    <source>
        <dbReference type="Proteomes" id="UP001057402"/>
    </source>
</evidence>
<proteinExistence type="predicted"/>
<organism evidence="1 2">
    <name type="scientific">Melastoma candidum</name>
    <dbReference type="NCBI Taxonomy" id="119954"/>
    <lineage>
        <taxon>Eukaryota</taxon>
        <taxon>Viridiplantae</taxon>
        <taxon>Streptophyta</taxon>
        <taxon>Embryophyta</taxon>
        <taxon>Tracheophyta</taxon>
        <taxon>Spermatophyta</taxon>
        <taxon>Magnoliopsida</taxon>
        <taxon>eudicotyledons</taxon>
        <taxon>Gunneridae</taxon>
        <taxon>Pentapetalae</taxon>
        <taxon>rosids</taxon>
        <taxon>malvids</taxon>
        <taxon>Myrtales</taxon>
        <taxon>Melastomataceae</taxon>
        <taxon>Melastomatoideae</taxon>
        <taxon>Melastomateae</taxon>
        <taxon>Melastoma</taxon>
    </lineage>
</organism>
<reference evidence="2" key="1">
    <citation type="journal article" date="2023" name="Front. Plant Sci.">
        <title>Chromosomal-level genome assembly of Melastoma candidum provides insights into trichome evolution.</title>
        <authorList>
            <person name="Zhong Y."/>
            <person name="Wu W."/>
            <person name="Sun C."/>
            <person name="Zou P."/>
            <person name="Liu Y."/>
            <person name="Dai S."/>
            <person name="Zhou R."/>
        </authorList>
    </citation>
    <scope>NUCLEOTIDE SEQUENCE [LARGE SCALE GENOMIC DNA]</scope>
</reference>
<accession>A0ACB9QNF3</accession>
<sequence length="257" mass="27692">MPPNVKGFLKGLKYIQNIFEIPKEEEEEEELEIGLPTDVKHVAHIGSDGPSSNAPSWMTEFNATQLTSPPALPVREENDQGNTPTRDSLLKNKKETETSPRSPLSSGHGPPLGSPPKKSTKKHHLRRNRAPIVAPSDSETPGSPKAPSKHGRRKKKSADASSDEPSPATKPSHRKRSSKSSSGGGSSTSSRPKSGDSFDEVVTADLGLSSESGHGPNNSKIEQIKTNDGSKEGNRWGKLQEKTRVLLKSQTKASISR</sequence>